<proteinExistence type="predicted"/>
<sequence length="105" mass="11904">MEALAGLIARLRSHNISIVLLEAPVSPRFVREGIGPAAYQHHLGTMRAFAAREGVPYLNNNADADLRTQDFFDWGHLRNPAVTDRLTRRLITQIQPIFRAQEQSR</sequence>
<reference evidence="1 2" key="1">
    <citation type="submission" date="2020-08" db="EMBL/GenBank/DDBJ databases">
        <title>Genomic Encyclopedia of Type Strains, Phase IV (KMG-IV): sequencing the most valuable type-strain genomes for metagenomic binning, comparative biology and taxonomic classification.</title>
        <authorList>
            <person name="Goeker M."/>
        </authorList>
    </citation>
    <scope>NUCLEOTIDE SEQUENCE [LARGE SCALE GENOMIC DNA]</scope>
    <source>
        <strain evidence="1 2">DSM 100044</strain>
    </source>
</reference>
<evidence type="ECO:0008006" key="3">
    <source>
        <dbReference type="Google" id="ProtNLM"/>
    </source>
</evidence>
<comment type="caution">
    <text evidence="1">The sequence shown here is derived from an EMBL/GenBank/DDBJ whole genome shotgun (WGS) entry which is preliminary data.</text>
</comment>
<evidence type="ECO:0000313" key="1">
    <source>
        <dbReference type="EMBL" id="MBB5714322.1"/>
    </source>
</evidence>
<protein>
    <recommendedName>
        <fullName evidence="3">SGNH hydrolase-type esterase domain-containing protein</fullName>
    </recommendedName>
</protein>
<accession>A0A7W9EV39</accession>
<dbReference type="Proteomes" id="UP000546200">
    <property type="component" value="Unassembled WGS sequence"/>
</dbReference>
<dbReference type="EMBL" id="JACIJK010000003">
    <property type="protein sequence ID" value="MBB5714322.1"/>
    <property type="molecule type" value="Genomic_DNA"/>
</dbReference>
<dbReference type="AlphaFoldDB" id="A0A7W9EV39"/>
<keyword evidence="2" id="KW-1185">Reference proteome</keyword>
<organism evidence="1 2">
    <name type="scientific">Sphingomonas aerophila</name>
    <dbReference type="NCBI Taxonomy" id="1344948"/>
    <lineage>
        <taxon>Bacteria</taxon>
        <taxon>Pseudomonadati</taxon>
        <taxon>Pseudomonadota</taxon>
        <taxon>Alphaproteobacteria</taxon>
        <taxon>Sphingomonadales</taxon>
        <taxon>Sphingomonadaceae</taxon>
        <taxon>Sphingomonas</taxon>
    </lineage>
</organism>
<evidence type="ECO:0000313" key="2">
    <source>
        <dbReference type="Proteomes" id="UP000546200"/>
    </source>
</evidence>
<name>A0A7W9EV39_9SPHN</name>
<gene>
    <name evidence="1" type="ORF">FHS94_001153</name>
</gene>
<dbReference type="RefSeq" id="WP_184055538.1">
    <property type="nucleotide sequence ID" value="NZ_JACIJK010000003.1"/>
</dbReference>